<evidence type="ECO:0000259" key="3">
    <source>
        <dbReference type="Pfam" id="PF25954"/>
    </source>
</evidence>
<comment type="subcellular location">
    <subcellularLocation>
        <location evidence="1">Cell envelope</location>
    </subcellularLocation>
</comment>
<keyword evidence="5" id="KW-1185">Reference proteome</keyword>
<evidence type="ECO:0000313" key="5">
    <source>
        <dbReference type="Proteomes" id="UP001519924"/>
    </source>
</evidence>
<proteinExistence type="predicted"/>
<dbReference type="EMBL" id="JAHZUY010000011">
    <property type="protein sequence ID" value="MBW8269176.1"/>
    <property type="molecule type" value="Genomic_DNA"/>
</dbReference>
<dbReference type="Pfam" id="PF25954">
    <property type="entry name" value="Beta-barrel_RND_2"/>
    <property type="match status" value="1"/>
</dbReference>
<feature type="domain" description="CusB-like beta-barrel" evidence="3">
    <location>
        <begin position="70"/>
        <end position="160"/>
    </location>
</feature>
<sequence length="163" mass="17999">MNVLARQLEALGPQERELRAQRERAEMDLADRTIPMPFDGVVARVFVDAGEYVAPGQRLLLLYDPSAVRVEANVKETEVRFFSPGKPVLVTVDAYPGRRFEGVVERVGAAATSEFALLPAPNPSGNFTRITQRLPLRIALQPPPEPGLLRPGMLVRVEADARE</sequence>
<name>A0ABS7F0M6_9PROT</name>
<dbReference type="InterPro" id="IPR058792">
    <property type="entry name" value="Beta-barrel_RND_2"/>
</dbReference>
<dbReference type="InterPro" id="IPR050465">
    <property type="entry name" value="UPF0194_transport"/>
</dbReference>
<dbReference type="PANTHER" id="PTHR32347">
    <property type="entry name" value="EFFLUX SYSTEM COMPONENT YKNX-RELATED"/>
    <property type="match status" value="1"/>
</dbReference>
<evidence type="ECO:0000256" key="2">
    <source>
        <dbReference type="ARBA" id="ARBA00023054"/>
    </source>
</evidence>
<protein>
    <submittedName>
        <fullName evidence="4">Efflux RND transporter periplasmic adaptor subunit</fullName>
    </submittedName>
</protein>
<reference evidence="4 5" key="1">
    <citation type="submission" date="2021-08" db="EMBL/GenBank/DDBJ databases">
        <title>Caldovatus sediminis gen. nov., sp. nov., a moderately thermophilic bacterium isolated from a hot spring.</title>
        <authorList>
            <person name="Hu C.-J."/>
            <person name="Li W.-J."/>
            <person name="Xian W.-D."/>
        </authorList>
    </citation>
    <scope>NUCLEOTIDE SEQUENCE [LARGE SCALE GENOMIC DNA]</scope>
    <source>
        <strain evidence="4 5">SYSU G05006</strain>
    </source>
</reference>
<dbReference type="SUPFAM" id="SSF111369">
    <property type="entry name" value="HlyD-like secretion proteins"/>
    <property type="match status" value="1"/>
</dbReference>
<keyword evidence="2" id="KW-0175">Coiled coil</keyword>
<comment type="caution">
    <text evidence="4">The sequence shown here is derived from an EMBL/GenBank/DDBJ whole genome shotgun (WGS) entry which is preliminary data.</text>
</comment>
<accession>A0ABS7F0M6</accession>
<evidence type="ECO:0000313" key="4">
    <source>
        <dbReference type="EMBL" id="MBW8269176.1"/>
    </source>
</evidence>
<evidence type="ECO:0000256" key="1">
    <source>
        <dbReference type="ARBA" id="ARBA00004196"/>
    </source>
</evidence>
<gene>
    <name evidence="4" type="ORF">K1J50_06705</name>
</gene>
<dbReference type="Proteomes" id="UP001519924">
    <property type="component" value="Unassembled WGS sequence"/>
</dbReference>
<organism evidence="4 5">
    <name type="scientific">Caldovatus aquaticus</name>
    <dbReference type="NCBI Taxonomy" id="2865671"/>
    <lineage>
        <taxon>Bacteria</taxon>
        <taxon>Pseudomonadati</taxon>
        <taxon>Pseudomonadota</taxon>
        <taxon>Alphaproteobacteria</taxon>
        <taxon>Acetobacterales</taxon>
        <taxon>Roseomonadaceae</taxon>
        <taxon>Caldovatus</taxon>
    </lineage>
</organism>
<dbReference type="Gene3D" id="2.40.30.170">
    <property type="match status" value="1"/>
</dbReference>